<dbReference type="PANTHER" id="PTHR31107:SF2">
    <property type="entry name" value="CYTOCHROME C OXIDASE ASSEMBLY FACTOR 8"/>
    <property type="match status" value="1"/>
</dbReference>
<name>A0A409YYJ8_9AGAR</name>
<evidence type="ECO:0000256" key="5">
    <source>
        <dbReference type="ARBA" id="ARBA00023128"/>
    </source>
</evidence>
<dbReference type="EMBL" id="NHTK01000155">
    <property type="protein sequence ID" value="PPR08096.1"/>
    <property type="molecule type" value="Genomic_DNA"/>
</dbReference>
<evidence type="ECO:0000313" key="7">
    <source>
        <dbReference type="EMBL" id="PPR08096.1"/>
    </source>
</evidence>
<accession>A0A409YYJ8</accession>
<evidence type="ECO:0000256" key="3">
    <source>
        <dbReference type="ARBA" id="ARBA00022792"/>
    </source>
</evidence>
<proteinExistence type="inferred from homology"/>
<organism evidence="7 8">
    <name type="scientific">Panaeolus cyanescens</name>
    <dbReference type="NCBI Taxonomy" id="181874"/>
    <lineage>
        <taxon>Eukaryota</taxon>
        <taxon>Fungi</taxon>
        <taxon>Dikarya</taxon>
        <taxon>Basidiomycota</taxon>
        <taxon>Agaricomycotina</taxon>
        <taxon>Agaricomycetes</taxon>
        <taxon>Agaricomycetidae</taxon>
        <taxon>Agaricales</taxon>
        <taxon>Agaricineae</taxon>
        <taxon>Galeropsidaceae</taxon>
        <taxon>Panaeolus</taxon>
    </lineage>
</organism>
<keyword evidence="6" id="KW-0472">Membrane</keyword>
<evidence type="ECO:0000256" key="1">
    <source>
        <dbReference type="ARBA" id="ARBA00004443"/>
    </source>
</evidence>
<dbReference type="InParanoid" id="A0A409YYJ8"/>
<comment type="similarity">
    <text evidence="2">Belongs to the COA8 family.</text>
</comment>
<evidence type="ECO:0000313" key="8">
    <source>
        <dbReference type="Proteomes" id="UP000284842"/>
    </source>
</evidence>
<keyword evidence="3" id="KW-0999">Mitochondrion inner membrane</keyword>
<comment type="caution">
    <text evidence="7">The sequence shown here is derived from an EMBL/GenBank/DDBJ whole genome shotgun (WGS) entry which is preliminary data.</text>
</comment>
<dbReference type="Proteomes" id="UP000284842">
    <property type="component" value="Unassembled WGS sequence"/>
</dbReference>
<sequence length="186" mass="21784">MDTLRTRSLLHQITLASRVSTRSTICRNRMFHPSKVNADLVAPPDPISNLRPILYENSSNTPIVPNVRHPYSLSEFTPAAVDADGDYELQFKLLRQQLDSFNQGFWTDSNTRFYAAKTAVLESLPSTITAREKEEALSTFYLQWLMQENERTMLYTNEWRRRNFQLISLSFKVYMQRWRNKISSQP</sequence>
<evidence type="ECO:0000256" key="2">
    <source>
        <dbReference type="ARBA" id="ARBA00005453"/>
    </source>
</evidence>
<dbReference type="GO" id="GO:0005743">
    <property type="term" value="C:mitochondrial inner membrane"/>
    <property type="evidence" value="ECO:0007669"/>
    <property type="project" value="UniProtKB-SubCell"/>
</dbReference>
<reference evidence="7 8" key="1">
    <citation type="journal article" date="2018" name="Evol. Lett.">
        <title>Horizontal gene cluster transfer increased hallucinogenic mushroom diversity.</title>
        <authorList>
            <person name="Reynolds H.T."/>
            <person name="Vijayakumar V."/>
            <person name="Gluck-Thaler E."/>
            <person name="Korotkin H.B."/>
            <person name="Matheny P.B."/>
            <person name="Slot J.C."/>
        </authorList>
    </citation>
    <scope>NUCLEOTIDE SEQUENCE [LARGE SCALE GENOMIC DNA]</scope>
    <source>
        <strain evidence="7 8">2629</strain>
    </source>
</reference>
<dbReference type="GO" id="GO:0097193">
    <property type="term" value="P:intrinsic apoptotic signaling pathway"/>
    <property type="evidence" value="ECO:0007669"/>
    <property type="project" value="InterPro"/>
</dbReference>
<keyword evidence="4" id="KW-0809">Transit peptide</keyword>
<keyword evidence="8" id="KW-1185">Reference proteome</keyword>
<evidence type="ECO:0000256" key="4">
    <source>
        <dbReference type="ARBA" id="ARBA00022946"/>
    </source>
</evidence>
<protein>
    <submittedName>
        <fullName evidence="7">Uncharacterized protein</fullName>
    </submittedName>
</protein>
<dbReference type="OrthoDB" id="6246201at2759"/>
<dbReference type="AlphaFoldDB" id="A0A409YYJ8"/>
<keyword evidence="5" id="KW-0496">Mitochondrion</keyword>
<dbReference type="PANTHER" id="PTHR31107">
    <property type="entry name" value="APOPTOGENIC PROTEIN 1, MITOCHONDRIAL"/>
    <property type="match status" value="1"/>
</dbReference>
<dbReference type="Pfam" id="PF10231">
    <property type="entry name" value="COA8"/>
    <property type="match status" value="1"/>
</dbReference>
<evidence type="ECO:0000256" key="6">
    <source>
        <dbReference type="ARBA" id="ARBA00023136"/>
    </source>
</evidence>
<gene>
    <name evidence="7" type="ORF">CVT24_010557</name>
</gene>
<dbReference type="InterPro" id="IPR018796">
    <property type="entry name" value="COA8"/>
</dbReference>
<comment type="subcellular location">
    <subcellularLocation>
        <location evidence="1">Mitochondrion inner membrane</location>
        <topology evidence="1">Peripheral membrane protein</topology>
        <orientation evidence="1">Matrix side</orientation>
    </subcellularLocation>
</comment>